<dbReference type="OrthoDB" id="547680at2"/>
<evidence type="ECO:0000313" key="3">
    <source>
        <dbReference type="Proteomes" id="UP000219285"/>
    </source>
</evidence>
<dbReference type="RefSeq" id="WP_075608428.1">
    <property type="nucleotide sequence ID" value="NZ_CP052766.1"/>
</dbReference>
<dbReference type="SUPFAM" id="SSF53850">
    <property type="entry name" value="Periplasmic binding protein-like II"/>
    <property type="match status" value="1"/>
</dbReference>
<feature type="chain" id="PRO_5028966801" evidence="1">
    <location>
        <begin position="21"/>
        <end position="294"/>
    </location>
</feature>
<name>A0A6M4MAR9_9ALTE</name>
<evidence type="ECO:0000313" key="2">
    <source>
        <dbReference type="EMBL" id="QJR80262.1"/>
    </source>
</evidence>
<dbReference type="EMBL" id="CP052766">
    <property type="protein sequence ID" value="QJR80262.1"/>
    <property type="molecule type" value="Genomic_DNA"/>
</dbReference>
<organism evidence="2 3">
    <name type="scientific">Alteromonas pelagimontana</name>
    <dbReference type="NCBI Taxonomy" id="1858656"/>
    <lineage>
        <taxon>Bacteria</taxon>
        <taxon>Pseudomonadati</taxon>
        <taxon>Pseudomonadota</taxon>
        <taxon>Gammaproteobacteria</taxon>
        <taxon>Alteromonadales</taxon>
        <taxon>Alteromonadaceae</taxon>
        <taxon>Alteromonas/Salinimonas group</taxon>
        <taxon>Alteromonas</taxon>
    </lineage>
</organism>
<reference evidence="2 3" key="2">
    <citation type="submission" date="2020-04" db="EMBL/GenBank/DDBJ databases">
        <title>Complete genome sequence of Alteromonas pelagimontana 5.12T.</title>
        <authorList>
            <person name="Sinha R.K."/>
            <person name="Krishnan K.P."/>
            <person name="Kurian J.P."/>
        </authorList>
    </citation>
    <scope>NUCLEOTIDE SEQUENCE [LARGE SCALE GENOMIC DNA]</scope>
    <source>
        <strain evidence="2 3">5.12</strain>
    </source>
</reference>
<sequence>MRHLLYLLFGWLVFAAQSQADTQKIVYTQGFDNEYYGSYQAAVLHAVLGATADFGAAEAVVHPQPMTQARQILTLLNGEADVMWCVTSDEREKHLIPVRFPLIKGLAGKRVLIIKADKQKNFPSTLTLQELKRKTAVQGIGWPDLDVLSANGFTVTAADWSRWSTAMFIAVEKDMVDYFPRNVIEVFNDLELHNNKQVTLEKYHILSYPNYEYFFVSPHKPELVKRVKTGLARLVTNGELEKLFNQHKNHAQALKLVADPKRVTFKIINPHLSYELPHSDWLEDPDAVVAELLD</sequence>
<dbReference type="Proteomes" id="UP000219285">
    <property type="component" value="Chromosome"/>
</dbReference>
<dbReference type="KEGG" id="apel:CA267_005460"/>
<dbReference type="Gene3D" id="3.40.190.10">
    <property type="entry name" value="Periplasmic binding protein-like II"/>
    <property type="match status" value="2"/>
</dbReference>
<keyword evidence="3" id="KW-1185">Reference proteome</keyword>
<evidence type="ECO:0000256" key="1">
    <source>
        <dbReference type="SAM" id="SignalP"/>
    </source>
</evidence>
<gene>
    <name evidence="2" type="ORF">CA267_005460</name>
</gene>
<keyword evidence="1" id="KW-0732">Signal</keyword>
<protein>
    <submittedName>
        <fullName evidence="2">Transporter substrate-binding domain-containing protein</fullName>
    </submittedName>
</protein>
<feature type="signal peptide" evidence="1">
    <location>
        <begin position="1"/>
        <end position="20"/>
    </location>
</feature>
<accession>A0A6M4MAR9</accession>
<reference evidence="3" key="1">
    <citation type="submission" date="2014-12" db="EMBL/GenBank/DDBJ databases">
        <title>Complete genome sequence of a multi-drug resistant Klebsiella pneumoniae.</title>
        <authorList>
            <person name="Hua X."/>
            <person name="Chen Q."/>
            <person name="Li X."/>
            <person name="Feng Y."/>
            <person name="Ruan Z."/>
            <person name="Yu Y."/>
        </authorList>
    </citation>
    <scope>NUCLEOTIDE SEQUENCE [LARGE SCALE GENOMIC DNA]</scope>
    <source>
        <strain evidence="3">5.12</strain>
    </source>
</reference>
<dbReference type="AlphaFoldDB" id="A0A6M4MAR9"/>
<proteinExistence type="predicted"/>